<evidence type="ECO:0000256" key="1">
    <source>
        <dbReference type="SAM" id="Phobius"/>
    </source>
</evidence>
<dbReference type="RefSeq" id="WP_344692094.1">
    <property type="nucleotide sequence ID" value="NZ_BAABBF010000002.1"/>
</dbReference>
<sequence length="83" mass="8746">MNEFPDDVGADPVPPQIAQRRWLVLVGIRLAGVAGAMLGMVLAARAHDLLPKLIGIALVLSALVVIAVVPASLAHRWRSPPVP</sequence>
<accession>A0ABP7D6F2</accession>
<keyword evidence="1" id="KW-1133">Transmembrane helix</keyword>
<organism evidence="2 3">
    <name type="scientific">Sphingomonas cynarae</name>
    <dbReference type="NCBI Taxonomy" id="930197"/>
    <lineage>
        <taxon>Bacteria</taxon>
        <taxon>Pseudomonadati</taxon>
        <taxon>Pseudomonadota</taxon>
        <taxon>Alphaproteobacteria</taxon>
        <taxon>Sphingomonadales</taxon>
        <taxon>Sphingomonadaceae</taxon>
        <taxon>Sphingomonas</taxon>
    </lineage>
</organism>
<keyword evidence="1" id="KW-0812">Transmembrane</keyword>
<keyword evidence="1" id="KW-0472">Membrane</keyword>
<gene>
    <name evidence="2" type="ORF">GCM10022268_07920</name>
</gene>
<comment type="caution">
    <text evidence="2">The sequence shown here is derived from an EMBL/GenBank/DDBJ whole genome shotgun (WGS) entry which is preliminary data.</text>
</comment>
<name>A0ABP7D6F2_9SPHN</name>
<feature type="transmembrane region" description="Helical" evidence="1">
    <location>
        <begin position="22"/>
        <end position="41"/>
    </location>
</feature>
<keyword evidence="3" id="KW-1185">Reference proteome</keyword>
<dbReference type="Proteomes" id="UP001500523">
    <property type="component" value="Unassembled WGS sequence"/>
</dbReference>
<evidence type="ECO:0000313" key="3">
    <source>
        <dbReference type="Proteomes" id="UP001500523"/>
    </source>
</evidence>
<proteinExistence type="predicted"/>
<dbReference type="EMBL" id="BAABBF010000002">
    <property type="protein sequence ID" value="GAA3700281.1"/>
    <property type="molecule type" value="Genomic_DNA"/>
</dbReference>
<reference evidence="3" key="1">
    <citation type="journal article" date="2019" name="Int. J. Syst. Evol. Microbiol.">
        <title>The Global Catalogue of Microorganisms (GCM) 10K type strain sequencing project: providing services to taxonomists for standard genome sequencing and annotation.</title>
        <authorList>
            <consortium name="The Broad Institute Genomics Platform"/>
            <consortium name="The Broad Institute Genome Sequencing Center for Infectious Disease"/>
            <person name="Wu L."/>
            <person name="Ma J."/>
        </authorList>
    </citation>
    <scope>NUCLEOTIDE SEQUENCE [LARGE SCALE GENOMIC DNA]</scope>
    <source>
        <strain evidence="3">JCM 17498</strain>
    </source>
</reference>
<protein>
    <submittedName>
        <fullName evidence="2">Uncharacterized protein</fullName>
    </submittedName>
</protein>
<evidence type="ECO:0000313" key="2">
    <source>
        <dbReference type="EMBL" id="GAA3700281.1"/>
    </source>
</evidence>
<feature type="transmembrane region" description="Helical" evidence="1">
    <location>
        <begin position="53"/>
        <end position="73"/>
    </location>
</feature>